<name>A0A9P4NRB1_9PEZI</name>
<dbReference type="PANTHER" id="PTHR38797">
    <property type="entry name" value="NUCLEAR PORE COMPLEX PROTEIN NUP85-RELATED"/>
    <property type="match status" value="1"/>
</dbReference>
<evidence type="ECO:0000313" key="1">
    <source>
        <dbReference type="EMBL" id="KAF2430230.1"/>
    </source>
</evidence>
<dbReference type="Proteomes" id="UP000800235">
    <property type="component" value="Unassembled WGS sequence"/>
</dbReference>
<comment type="caution">
    <text evidence="1">The sequence shown here is derived from an EMBL/GenBank/DDBJ whole genome shotgun (WGS) entry which is preliminary data.</text>
</comment>
<keyword evidence="2" id="KW-1185">Reference proteome</keyword>
<dbReference type="InterPro" id="IPR022085">
    <property type="entry name" value="OpdG"/>
</dbReference>
<dbReference type="OrthoDB" id="5392447at2759"/>
<dbReference type="PANTHER" id="PTHR38797:SF4">
    <property type="entry name" value="NUCLEAR PORE COMPLEX PROTEIN NUP85"/>
    <property type="match status" value="1"/>
</dbReference>
<gene>
    <name evidence="1" type="ORF">EJ08DRAFT_246036</name>
</gene>
<accession>A0A9P4NRB1</accession>
<reference evidence="1" key="1">
    <citation type="journal article" date="2020" name="Stud. Mycol.">
        <title>101 Dothideomycetes genomes: a test case for predicting lifestyles and emergence of pathogens.</title>
        <authorList>
            <person name="Haridas S."/>
            <person name="Albert R."/>
            <person name="Binder M."/>
            <person name="Bloem J."/>
            <person name="Labutti K."/>
            <person name="Salamov A."/>
            <person name="Andreopoulos B."/>
            <person name="Baker S."/>
            <person name="Barry K."/>
            <person name="Bills G."/>
            <person name="Bluhm B."/>
            <person name="Cannon C."/>
            <person name="Castanera R."/>
            <person name="Culley D."/>
            <person name="Daum C."/>
            <person name="Ezra D."/>
            <person name="Gonzalez J."/>
            <person name="Henrissat B."/>
            <person name="Kuo A."/>
            <person name="Liang C."/>
            <person name="Lipzen A."/>
            <person name="Lutzoni F."/>
            <person name="Magnuson J."/>
            <person name="Mondo S."/>
            <person name="Nolan M."/>
            <person name="Ohm R."/>
            <person name="Pangilinan J."/>
            <person name="Park H.-J."/>
            <person name="Ramirez L."/>
            <person name="Alfaro M."/>
            <person name="Sun H."/>
            <person name="Tritt A."/>
            <person name="Yoshinaga Y."/>
            <person name="Zwiers L.-H."/>
            <person name="Turgeon B."/>
            <person name="Goodwin S."/>
            <person name="Spatafora J."/>
            <person name="Crous P."/>
            <person name="Grigoriev I."/>
        </authorList>
    </citation>
    <scope>NUCLEOTIDE SEQUENCE</scope>
    <source>
        <strain evidence="1">CBS 130266</strain>
    </source>
</reference>
<proteinExistence type="predicted"/>
<dbReference type="InterPro" id="IPR053204">
    <property type="entry name" value="Oxopyrrolidines_Biosynth-assoc"/>
</dbReference>
<protein>
    <submittedName>
        <fullName evidence="1">Uncharacterized protein</fullName>
    </submittedName>
</protein>
<dbReference type="Pfam" id="PF12311">
    <property type="entry name" value="DUF3632"/>
    <property type="match status" value="1"/>
</dbReference>
<evidence type="ECO:0000313" key="2">
    <source>
        <dbReference type="Proteomes" id="UP000800235"/>
    </source>
</evidence>
<dbReference type="EMBL" id="MU007040">
    <property type="protein sequence ID" value="KAF2430230.1"/>
    <property type="molecule type" value="Genomic_DNA"/>
</dbReference>
<organism evidence="1 2">
    <name type="scientific">Tothia fuscella</name>
    <dbReference type="NCBI Taxonomy" id="1048955"/>
    <lineage>
        <taxon>Eukaryota</taxon>
        <taxon>Fungi</taxon>
        <taxon>Dikarya</taxon>
        <taxon>Ascomycota</taxon>
        <taxon>Pezizomycotina</taxon>
        <taxon>Dothideomycetes</taxon>
        <taxon>Pleosporomycetidae</taxon>
        <taxon>Venturiales</taxon>
        <taxon>Cylindrosympodiaceae</taxon>
        <taxon>Tothia</taxon>
    </lineage>
</organism>
<sequence>MSEILDVEYLESRLVNSDHRADFLAFFKEVFGPNTPYPTALDIADEINEIFLDHINRTTDHGVIRRASGDDLAVILPNVHTYLWCFWDFYLDLVRAVPISELNLLVDVIQELKQLPLWTATVWGSTPIQMWADLPLLGICGRDALNEIPSEHTGTLNEAGSERWLKLQSFFARLNSRDLDNFKIFGVWMLMDVLEHDRTDGDGGAYMAAAVEWIWQAGPVLCRESQHGMLSDDADVTKPGSLYVDFAGMLGVHIGAAELGGLPPVRWEFWKHRFAEIADLESGNAAQLARMTSEYMEEIETEYFDEMSE</sequence>
<dbReference type="AlphaFoldDB" id="A0A9P4NRB1"/>